<dbReference type="EMBL" id="CAOQHR010000002">
    <property type="protein sequence ID" value="CAI6298339.1"/>
    <property type="molecule type" value="Genomic_DNA"/>
</dbReference>
<gene>
    <name evidence="1" type="ORF">PDIGIT_LOCUS2738</name>
</gene>
<proteinExistence type="predicted"/>
<reference evidence="1" key="1">
    <citation type="submission" date="2023-01" db="EMBL/GenBank/DDBJ databases">
        <authorList>
            <person name="Van Ghelder C."/>
            <person name="Rancurel C."/>
        </authorList>
    </citation>
    <scope>NUCLEOTIDE SEQUENCE</scope>
    <source>
        <strain evidence="1">CNCM I-4278</strain>
    </source>
</reference>
<dbReference type="AlphaFoldDB" id="A0A9W4U7C5"/>
<accession>A0A9W4U7C5</accession>
<keyword evidence="2" id="KW-1185">Reference proteome</keyword>
<comment type="caution">
    <text evidence="1">The sequence shown here is derived from an EMBL/GenBank/DDBJ whole genome shotgun (WGS) entry which is preliminary data.</text>
</comment>
<name>A0A9W4U7C5_9PLEO</name>
<organism evidence="1 2">
    <name type="scientific">Periconia digitata</name>
    <dbReference type="NCBI Taxonomy" id="1303443"/>
    <lineage>
        <taxon>Eukaryota</taxon>
        <taxon>Fungi</taxon>
        <taxon>Dikarya</taxon>
        <taxon>Ascomycota</taxon>
        <taxon>Pezizomycotina</taxon>
        <taxon>Dothideomycetes</taxon>
        <taxon>Pleosporomycetidae</taxon>
        <taxon>Pleosporales</taxon>
        <taxon>Massarineae</taxon>
        <taxon>Periconiaceae</taxon>
        <taxon>Periconia</taxon>
    </lineage>
</organism>
<evidence type="ECO:0000313" key="1">
    <source>
        <dbReference type="EMBL" id="CAI6298339.1"/>
    </source>
</evidence>
<sequence length="324" mass="35965">MDASCRLVSSLSPPHRLPRLVLNPPPEWHSPAANAFDASLTRIEVGKTGPVQRCSMMRRGRARCGAVPSRGLAERSAQWKGRWWSMDDAPRWAIANRLRHSDPPRSAHHDYCSLQHIIVSCQMRHCGYERRSRIAEAVPPPPMAACEVALVDHTSPMTRCSPIRSAPSSLGNVLPRSRGSTVPGWCARNMFLLLLRLGSSFSRRVSFPVPLPAACLLACLLQPPPPPPPRCEAIHQWQTTPDTLLGSGREQVKNSNALLLLLLLLAGLVHITPRSPHHLADLVALRQYVLCTKYPNIYVPRYTAYISIRYTAVPVIHISTPSVR</sequence>
<dbReference type="Proteomes" id="UP001152607">
    <property type="component" value="Unassembled WGS sequence"/>
</dbReference>
<evidence type="ECO:0000313" key="2">
    <source>
        <dbReference type="Proteomes" id="UP001152607"/>
    </source>
</evidence>
<protein>
    <submittedName>
        <fullName evidence="1">Uncharacterized protein</fullName>
    </submittedName>
</protein>